<dbReference type="Pfam" id="PF02878">
    <property type="entry name" value="PGM_PMM_I"/>
    <property type="match status" value="1"/>
</dbReference>
<dbReference type="InParanoid" id="I3TF29"/>
<dbReference type="HOGENOM" id="CLU_623516_0_0_2"/>
<dbReference type="Gene3D" id="3.40.120.10">
    <property type="entry name" value="Alpha-D-Glucose-1,6-Bisphosphate, subunit A, domain 3"/>
    <property type="match status" value="3"/>
</dbReference>
<protein>
    <submittedName>
        <fullName evidence="9">Phosphoglucomutase/phosphomannomutase alpha/beta/alpha domain I</fullName>
    </submittedName>
</protein>
<dbReference type="PANTHER" id="PTHR43771:SF1">
    <property type="entry name" value="PHOSPHOMANNOMUTASE"/>
    <property type="match status" value="1"/>
</dbReference>
<feature type="domain" description="Alpha-D-phosphohexomutase alpha/beta/alpha" evidence="7">
    <location>
        <begin position="6"/>
        <end position="117"/>
    </location>
</feature>
<dbReference type="AlphaFoldDB" id="I3TF29"/>
<dbReference type="RefSeq" id="WP_014737617.1">
    <property type="nucleotide sequence ID" value="NC_017954.1"/>
</dbReference>
<gene>
    <name evidence="9" type="ordered locus">TCELL_0943</name>
</gene>
<evidence type="ECO:0000256" key="1">
    <source>
        <dbReference type="ARBA" id="ARBA00001946"/>
    </source>
</evidence>
<dbReference type="InterPro" id="IPR005845">
    <property type="entry name" value="A-D-PHexomutase_a/b/a-II"/>
</dbReference>
<dbReference type="EMBL" id="CP003531">
    <property type="protein sequence ID" value="AFK51367.1"/>
    <property type="molecule type" value="Genomic_DNA"/>
</dbReference>
<evidence type="ECO:0000256" key="6">
    <source>
        <dbReference type="ARBA" id="ARBA00023235"/>
    </source>
</evidence>
<dbReference type="GO" id="GO:0046872">
    <property type="term" value="F:metal ion binding"/>
    <property type="evidence" value="ECO:0007669"/>
    <property type="project" value="UniProtKB-KW"/>
</dbReference>
<feature type="domain" description="Alpha-D-phosphohexomutase alpha/beta/alpha" evidence="8">
    <location>
        <begin position="148"/>
        <end position="245"/>
    </location>
</feature>
<evidence type="ECO:0000256" key="5">
    <source>
        <dbReference type="ARBA" id="ARBA00022842"/>
    </source>
</evidence>
<dbReference type="InterPro" id="IPR005844">
    <property type="entry name" value="A-D-PHexomutase_a/b/a-I"/>
</dbReference>
<dbReference type="GeneID" id="13013260"/>
<organism evidence="9 10">
    <name type="scientific">Thermogladius calderae (strain DSM 22663 / VKM B-2946 / 1633)</name>
    <dbReference type="NCBI Taxonomy" id="1184251"/>
    <lineage>
        <taxon>Archaea</taxon>
        <taxon>Thermoproteota</taxon>
        <taxon>Thermoprotei</taxon>
        <taxon>Desulfurococcales</taxon>
        <taxon>Desulfurococcaceae</taxon>
        <taxon>Thermogladius</taxon>
    </lineage>
</organism>
<proteinExistence type="inferred from homology"/>
<comment type="cofactor">
    <cofactor evidence="1">
        <name>Mg(2+)</name>
        <dbReference type="ChEBI" id="CHEBI:18420"/>
    </cofactor>
</comment>
<dbReference type="GO" id="GO:0005975">
    <property type="term" value="P:carbohydrate metabolic process"/>
    <property type="evidence" value="ECO:0007669"/>
    <property type="project" value="InterPro"/>
</dbReference>
<evidence type="ECO:0000313" key="10">
    <source>
        <dbReference type="Proteomes" id="UP000005270"/>
    </source>
</evidence>
<accession>I3TF29</accession>
<sequence length="409" mass="45441">MPQFYDNRIIGVPNRDFTPDEAARLGEQFGSALGKGSVVVSGRDYNPASRMLKRAFTSGLMSVGVEVMDFHESLSGEISFSIKRFGAKGGFLFTTSHSVKDSIMLKLFRSPGYEILASRLSIGESEVKRVGLGEIGWVMYSEYIHKLYVSALLSFVKVDEIITRGFRVVVHTAYSPADTIVPDVLKALEVDYVLLHNVKAKAYESMYPFTKELERVADIVRATEAEIGVVVNNDASSLVVLDEKGRILLPEELMLLITLNAPRGSQIVAEARVPGVFKELLASREVLVAEVGSEENLIDAMYKTRPFIALRHTGHFAVPLFSLGYDALITLVKLLESLAFAKMRPSALVDKYRSRAYVEVGRVKAEEVGAAKKGLMPTIYGFSEYTREGLRYLVFNPDDQTYSLLEPRL</sequence>
<dbReference type="OrthoDB" id="10363at2157"/>
<evidence type="ECO:0000256" key="2">
    <source>
        <dbReference type="ARBA" id="ARBA00010231"/>
    </source>
</evidence>
<comment type="similarity">
    <text evidence="2">Belongs to the phosphohexose mutase family.</text>
</comment>
<evidence type="ECO:0000259" key="8">
    <source>
        <dbReference type="Pfam" id="PF02879"/>
    </source>
</evidence>
<keyword evidence="6" id="KW-0413">Isomerase</keyword>
<dbReference type="KEGG" id="thg:TCELL_0943"/>
<keyword evidence="5" id="KW-0460">Magnesium</keyword>
<keyword evidence="3" id="KW-0597">Phosphoprotein</keyword>
<evidence type="ECO:0000256" key="4">
    <source>
        <dbReference type="ARBA" id="ARBA00022723"/>
    </source>
</evidence>
<dbReference type="SUPFAM" id="SSF53738">
    <property type="entry name" value="Phosphoglucomutase, first 3 domains"/>
    <property type="match status" value="2"/>
</dbReference>
<evidence type="ECO:0000259" key="7">
    <source>
        <dbReference type="Pfam" id="PF02878"/>
    </source>
</evidence>
<keyword evidence="4" id="KW-0479">Metal-binding</keyword>
<dbReference type="InterPro" id="IPR016055">
    <property type="entry name" value="A-D-PHexomutase_a/b/a-I/II/III"/>
</dbReference>
<evidence type="ECO:0000256" key="3">
    <source>
        <dbReference type="ARBA" id="ARBA00022553"/>
    </source>
</evidence>
<name>I3TF29_THEC1</name>
<dbReference type="STRING" id="1184251.TCELL_0943"/>
<dbReference type="Pfam" id="PF02879">
    <property type="entry name" value="PGM_PMM_II"/>
    <property type="match status" value="1"/>
</dbReference>
<evidence type="ECO:0000313" key="9">
    <source>
        <dbReference type="EMBL" id="AFK51367.1"/>
    </source>
</evidence>
<dbReference type="eggNOG" id="arCOG00767">
    <property type="taxonomic scope" value="Archaea"/>
</dbReference>
<dbReference type="Proteomes" id="UP000005270">
    <property type="component" value="Chromosome"/>
</dbReference>
<dbReference type="PANTHER" id="PTHR43771">
    <property type="entry name" value="PHOSPHOMANNOMUTASE"/>
    <property type="match status" value="1"/>
</dbReference>
<reference evidence="9 10" key="1">
    <citation type="journal article" date="2012" name="J. Bacteriol.">
        <title>Complete genome sequence of the hyperthermophilic cellulolytic Crenarchaeon 'Thermogladius cellulolyticus' 1633.</title>
        <authorList>
            <person name="Mardanov A.V."/>
            <person name="Kochetkova T.V."/>
            <person name="Beletsky A.V."/>
            <person name="Bonch-Osmolovskaya E.A."/>
            <person name="Ravin N.V."/>
            <person name="Skryabin K.G."/>
        </authorList>
    </citation>
    <scope>NUCLEOTIDE SEQUENCE [LARGE SCALE GENOMIC DNA]</scope>
    <source>
        <strain evidence="10">DSM 22663 / VKM B-2946 / 1633</strain>
    </source>
</reference>
<keyword evidence="10" id="KW-1185">Reference proteome</keyword>
<dbReference type="GO" id="GO:0016868">
    <property type="term" value="F:intramolecular phosphotransferase activity"/>
    <property type="evidence" value="ECO:0007669"/>
    <property type="project" value="InterPro"/>
</dbReference>